<dbReference type="Pfam" id="PF03929">
    <property type="entry name" value="PepSY_TM"/>
    <property type="match status" value="1"/>
</dbReference>
<evidence type="ECO:0000313" key="3">
    <source>
        <dbReference type="Proteomes" id="UP000633814"/>
    </source>
</evidence>
<keyword evidence="1" id="KW-1133">Transmembrane helix</keyword>
<keyword evidence="3" id="KW-1185">Reference proteome</keyword>
<comment type="caution">
    <text evidence="2">The sequence shown here is derived from an EMBL/GenBank/DDBJ whole genome shotgun (WGS) entry which is preliminary data.</text>
</comment>
<reference evidence="2 3" key="1">
    <citation type="submission" date="2021-10" db="EMBL/GenBank/DDBJ databases">
        <title>Alishewanella koreense sp. nov. isolated from seawater of southwestern coast in South Korea and the proposal for the reclassification of Rheinheimera perlucida and Rheinheimera tuosuensis as Arsukibacterium perlucida and Arsukibacterium tuosuensis.</title>
        <authorList>
            <person name="Kim K.H."/>
            <person name="Ruan W."/>
            <person name="Kim K.R."/>
            <person name="Baek J.H."/>
            <person name="Jeon C.O."/>
        </authorList>
    </citation>
    <scope>NUCLEOTIDE SEQUENCE [LARGE SCALE GENOMIC DNA]</scope>
    <source>
        <strain evidence="2 3">16-MA</strain>
    </source>
</reference>
<keyword evidence="1" id="KW-0472">Membrane</keyword>
<dbReference type="RefSeq" id="WP_226751965.1">
    <property type="nucleotide sequence ID" value="NZ_JAEINI020000011.1"/>
</dbReference>
<accession>A0ABS8C6J1</accession>
<name>A0ABS8C6J1_9ALTE</name>
<evidence type="ECO:0000313" key="2">
    <source>
        <dbReference type="EMBL" id="MCB5227902.1"/>
    </source>
</evidence>
<dbReference type="Proteomes" id="UP000633814">
    <property type="component" value="Unassembled WGS sequence"/>
</dbReference>
<dbReference type="EMBL" id="JAEINI020000011">
    <property type="protein sequence ID" value="MCB5227902.1"/>
    <property type="molecule type" value="Genomic_DNA"/>
</dbReference>
<dbReference type="InterPro" id="IPR005625">
    <property type="entry name" value="PepSY-ass_TM"/>
</dbReference>
<protein>
    <submittedName>
        <fullName evidence="2">PepSY domain-containing protein</fullName>
    </submittedName>
</protein>
<proteinExistence type="predicted"/>
<keyword evidence="1" id="KW-0812">Transmembrane</keyword>
<gene>
    <name evidence="2" type="ORF">JAO78_013875</name>
</gene>
<sequence length="237" mass="27301">MLIFCRKLHNWLGLLLAVQITLWFLSGLVMAILPIEQVRGEHLRLNISADWHHAQVSPAELLQQHSNAANLSLSQHLSLQQQKLTVLPVYVVAEQDQLFRYSAINGALLPPLTETQIRQVALAQYQGTGQLQSTELLLTLPQEVQQLHAPLWLVRFDDQDNSRFYLDPASGAISRVRTDSWRLFDFFWMLHIMDYQERSNFNTPLLIGFSGSALFFSLTGFVLLWQRFRPRKALPRP</sequence>
<evidence type="ECO:0000256" key="1">
    <source>
        <dbReference type="SAM" id="Phobius"/>
    </source>
</evidence>
<feature type="transmembrane region" description="Helical" evidence="1">
    <location>
        <begin position="205"/>
        <end position="225"/>
    </location>
</feature>
<organism evidence="2 3">
    <name type="scientific">Alishewanella maricola</name>
    <dbReference type="NCBI Taxonomy" id="2795740"/>
    <lineage>
        <taxon>Bacteria</taxon>
        <taxon>Pseudomonadati</taxon>
        <taxon>Pseudomonadota</taxon>
        <taxon>Gammaproteobacteria</taxon>
        <taxon>Alteromonadales</taxon>
        <taxon>Alteromonadaceae</taxon>
        <taxon>Alishewanella</taxon>
    </lineage>
</organism>